<keyword evidence="3" id="KW-1185">Reference proteome</keyword>
<sequence length="128" mass="14208">MSKQARWLGLTGKELDISQGFQRRKNCDAQRQSGGEKPNANGSPARRVRTSVRVIFAQIERTNDKRRTNWLGAMGAVAKEDERGEKRLLSLPARLIAPLIFHGMTSDELRSVGPASHLVDSPSSWLPS</sequence>
<organism evidence="2 3">
    <name type="scientific">Serendipita indica (strain DSM 11827)</name>
    <name type="common">Root endophyte fungus</name>
    <name type="synonym">Piriformospora indica</name>
    <dbReference type="NCBI Taxonomy" id="1109443"/>
    <lineage>
        <taxon>Eukaryota</taxon>
        <taxon>Fungi</taxon>
        <taxon>Dikarya</taxon>
        <taxon>Basidiomycota</taxon>
        <taxon>Agaricomycotina</taxon>
        <taxon>Agaricomycetes</taxon>
        <taxon>Sebacinales</taxon>
        <taxon>Serendipitaceae</taxon>
        <taxon>Serendipita</taxon>
    </lineage>
</organism>
<reference evidence="2 3" key="1">
    <citation type="journal article" date="2011" name="PLoS Pathog.">
        <title>Endophytic Life Strategies Decoded by Genome and Transcriptome Analyses of the Mutualistic Root Symbiont Piriformospora indica.</title>
        <authorList>
            <person name="Zuccaro A."/>
            <person name="Lahrmann U."/>
            <person name="Guldener U."/>
            <person name="Langen G."/>
            <person name="Pfiffi S."/>
            <person name="Biedenkopf D."/>
            <person name="Wong P."/>
            <person name="Samans B."/>
            <person name="Grimm C."/>
            <person name="Basiewicz M."/>
            <person name="Murat C."/>
            <person name="Martin F."/>
            <person name="Kogel K.H."/>
        </authorList>
    </citation>
    <scope>NUCLEOTIDE SEQUENCE [LARGE SCALE GENOMIC DNA]</scope>
    <source>
        <strain evidence="2 3">DSM 11827</strain>
    </source>
</reference>
<dbReference type="EMBL" id="CAFZ01000128">
    <property type="protein sequence ID" value="CCA71628.1"/>
    <property type="molecule type" value="Genomic_DNA"/>
</dbReference>
<gene>
    <name evidence="2" type="ORF">PIIN_05564</name>
</gene>
<protein>
    <submittedName>
        <fullName evidence="2">Uncharacterized protein</fullName>
    </submittedName>
</protein>
<accession>G4TJY5</accession>
<dbReference type="InParanoid" id="G4TJY5"/>
<dbReference type="Proteomes" id="UP000007148">
    <property type="component" value="Unassembled WGS sequence"/>
</dbReference>
<evidence type="ECO:0000313" key="3">
    <source>
        <dbReference type="Proteomes" id="UP000007148"/>
    </source>
</evidence>
<evidence type="ECO:0000313" key="2">
    <source>
        <dbReference type="EMBL" id="CCA71628.1"/>
    </source>
</evidence>
<evidence type="ECO:0000256" key="1">
    <source>
        <dbReference type="SAM" id="MobiDB-lite"/>
    </source>
</evidence>
<name>G4TJY5_SERID</name>
<comment type="caution">
    <text evidence="2">The sequence shown here is derived from an EMBL/GenBank/DDBJ whole genome shotgun (WGS) entry which is preliminary data.</text>
</comment>
<dbReference type="HOGENOM" id="CLU_1960419_0_0_1"/>
<proteinExistence type="predicted"/>
<dbReference type="AlphaFoldDB" id="G4TJY5"/>
<feature type="region of interest" description="Disordered" evidence="1">
    <location>
        <begin position="19"/>
        <end position="47"/>
    </location>
</feature>